<evidence type="ECO:0000259" key="3">
    <source>
        <dbReference type="Pfam" id="PF23357"/>
    </source>
</evidence>
<keyword evidence="1" id="KW-0812">Transmembrane</keyword>
<comment type="caution">
    <text evidence="4">The sequence shown here is derived from an EMBL/GenBank/DDBJ whole genome shotgun (WGS) entry which is preliminary data.</text>
</comment>
<evidence type="ECO:0000259" key="2">
    <source>
        <dbReference type="Pfam" id="PF09822"/>
    </source>
</evidence>
<keyword evidence="1" id="KW-1133">Transmembrane helix</keyword>
<name>A0A1S1YXF3_FLAPC</name>
<dbReference type="RefSeq" id="WP_044222256.1">
    <property type="nucleotide sequence ID" value="NZ_JRYR02000001.1"/>
</dbReference>
<dbReference type="InterPro" id="IPR019196">
    <property type="entry name" value="ABC_transp_unknown"/>
</dbReference>
<sequence length="555" mass="63542">MRKWEDLLTFSSIALLLILFNIHSDKLFFRWDLTEEKRFSINPATKRLLNDLDGRVNIDVYLDGPLNAEFEHLKTAILENLEEFKVQSNGQLEFRFIDPNDFSDPRQKQQFQKSLIEKGIPQTTLYDVGANGEQTQRLIYPGALITYKNKQKGVLLLKGNKARSAQEQINQSIEGVEFELASAIKGLSNQNNKRVAIVQGHSELNPNELQELSKAISDKYQLNWLTDLSQLNNYDAAIIAQPKNTFRNRDKYYLDQYLIQGGNAMFLLDKVQMNKDSIPLGGTYAFGYDLGIEDLIFRLGVRTNVDLIQDQQAGLIEVVAGNFGDKANIKKLPWPYYVYMNTFSEHPIVRNMDVVYGKFISTLDTVKSVGIKKTPLLYTSSYSRIRPMPSLISLDEIKEVNQKELFNKPNLPVAYLLEGTFKSLYANRFPPKGIELKSLLKQSTKPTKVIVIGDGDIVKNEFNPITGGVESIEFDRHRGQSLSNLEFVMNALEYLTDQDGLIMARNKKVTLRPLDSFKIREEKAFWQWLNVGIPVLITAILGVLFVYLRKKRFER</sequence>
<proteinExistence type="predicted"/>
<dbReference type="EMBL" id="JRYR02000001">
    <property type="protein sequence ID" value="OHX65699.1"/>
    <property type="molecule type" value="Genomic_DNA"/>
</dbReference>
<dbReference type="NCBIfam" id="TIGR03521">
    <property type="entry name" value="GldG"/>
    <property type="match status" value="1"/>
</dbReference>
<dbReference type="OrthoDB" id="9777219at2"/>
<reference evidence="4 5" key="1">
    <citation type="journal article" date="2012" name="Int. J. Syst. Evol. Microbiol.">
        <title>Flammeovirga pacifica sp. nov., isolated from deep-sea sediment.</title>
        <authorList>
            <person name="Xu H."/>
            <person name="Fu Y."/>
            <person name="Yang N."/>
            <person name="Ding Z."/>
            <person name="Lai Q."/>
            <person name="Zeng R."/>
        </authorList>
    </citation>
    <scope>NUCLEOTIDE SEQUENCE [LARGE SCALE GENOMIC DNA]</scope>
    <source>
        <strain evidence="5">DSM 24597 / LMG 26175 / WPAGA1</strain>
    </source>
</reference>
<dbReference type="InterPro" id="IPR055396">
    <property type="entry name" value="DUF7088"/>
</dbReference>
<evidence type="ECO:0000256" key="1">
    <source>
        <dbReference type="SAM" id="Phobius"/>
    </source>
</evidence>
<dbReference type="Proteomes" id="UP000179797">
    <property type="component" value="Unassembled WGS sequence"/>
</dbReference>
<organism evidence="4 5">
    <name type="scientific">Flammeovirga pacifica</name>
    <dbReference type="NCBI Taxonomy" id="915059"/>
    <lineage>
        <taxon>Bacteria</taxon>
        <taxon>Pseudomonadati</taxon>
        <taxon>Bacteroidota</taxon>
        <taxon>Cytophagia</taxon>
        <taxon>Cytophagales</taxon>
        <taxon>Flammeovirgaceae</taxon>
        <taxon>Flammeovirga</taxon>
    </lineage>
</organism>
<feature type="domain" description="ABC-type uncharacterised transport system" evidence="2">
    <location>
        <begin position="193"/>
        <end position="491"/>
    </location>
</feature>
<accession>A0A1S1YXF3</accession>
<dbReference type="Pfam" id="PF23357">
    <property type="entry name" value="DUF7088"/>
    <property type="match status" value="1"/>
</dbReference>
<gene>
    <name evidence="4" type="ORF">NH26_04710</name>
</gene>
<dbReference type="AlphaFoldDB" id="A0A1S1YXF3"/>
<evidence type="ECO:0000313" key="4">
    <source>
        <dbReference type="EMBL" id="OHX65699.1"/>
    </source>
</evidence>
<dbReference type="Pfam" id="PF09822">
    <property type="entry name" value="ABC_transp_aux"/>
    <property type="match status" value="1"/>
</dbReference>
<dbReference type="STRING" id="915059.NH26_04710"/>
<evidence type="ECO:0000313" key="5">
    <source>
        <dbReference type="Proteomes" id="UP000179797"/>
    </source>
</evidence>
<dbReference type="InterPro" id="IPR019863">
    <property type="entry name" value="Motility-assoc_ABC-rel_GldG"/>
</dbReference>
<protein>
    <submittedName>
        <fullName evidence="4">Gliding motility-associated ABC transporter substrate-binding protein GldG</fullName>
    </submittedName>
</protein>
<keyword evidence="5" id="KW-1185">Reference proteome</keyword>
<feature type="domain" description="DUF7088" evidence="3">
    <location>
        <begin position="35"/>
        <end position="146"/>
    </location>
</feature>
<keyword evidence="1" id="KW-0472">Membrane</keyword>
<feature type="transmembrane region" description="Helical" evidence="1">
    <location>
        <begin position="525"/>
        <end position="548"/>
    </location>
</feature>